<dbReference type="InterPro" id="IPR003115">
    <property type="entry name" value="ParB_N"/>
</dbReference>
<dbReference type="KEGG" id="hsd:SD1D_0757"/>
<evidence type="ECO:0000313" key="3">
    <source>
        <dbReference type="Proteomes" id="UP000196053"/>
    </source>
</evidence>
<gene>
    <name evidence="2" type="ORF">SD1D_0757</name>
</gene>
<reference evidence="3" key="1">
    <citation type="submission" date="2015-09" db="EMBL/GenBank/DDBJ databases">
        <authorList>
            <person name="Wibberg D."/>
        </authorList>
    </citation>
    <scope>NUCLEOTIDE SEQUENCE [LARGE SCALE GENOMIC DNA]</scope>
    <source>
        <strain evidence="3">SD1D</strain>
    </source>
</reference>
<feature type="domain" description="RNase H type-1" evidence="1">
    <location>
        <begin position="1"/>
        <end position="150"/>
    </location>
</feature>
<dbReference type="SUPFAM" id="SSF53098">
    <property type="entry name" value="Ribonuclease H-like"/>
    <property type="match status" value="1"/>
</dbReference>
<sequence>MDEHTKIYTDGSFKKNKAGISFLIVSPGKSKILGYTNLRCKKNIQAELQAVIHALQYLLNISMSLENQKIEIITDEISIVDVFISQKYKIWDACQWKKENGGAVIKCAEEWFILSCLVKKIGDMIICFTKTSKEDRQNILVHGYANYARKLQFCKKNSIHIMEAENNEDFVFKEIVNVSENKEVDEILNMKRPWKSNKYKADFKWYIEGQHEIVYIDTHDIIITEEIHLNCNSLNFNTLFRTAAESHAISYPIAVRPLGNGKYSLVAGITRLITAKLFDISRVPCVITDFSNEEFLKQNLVNMGKIINR</sequence>
<accession>A0A0K8J484</accession>
<dbReference type="RefSeq" id="WP_058257681.1">
    <property type="nucleotide sequence ID" value="NZ_LN879430.1"/>
</dbReference>
<dbReference type="GO" id="GO:0003676">
    <property type="term" value="F:nucleic acid binding"/>
    <property type="evidence" value="ECO:0007669"/>
    <property type="project" value="InterPro"/>
</dbReference>
<dbReference type="InterPro" id="IPR044730">
    <property type="entry name" value="RNase_H-like_dom_plant"/>
</dbReference>
<evidence type="ECO:0000259" key="1">
    <source>
        <dbReference type="PROSITE" id="PS50879"/>
    </source>
</evidence>
<dbReference type="Gene3D" id="3.90.1530.10">
    <property type="entry name" value="Conserved hypothetical protein from pyrococcus furiosus pfu- 392566-001, ParB domain"/>
    <property type="match status" value="1"/>
</dbReference>
<dbReference type="InterPro" id="IPR036086">
    <property type="entry name" value="ParB/Sulfiredoxin_sf"/>
</dbReference>
<dbReference type="EMBL" id="LN879430">
    <property type="protein sequence ID" value="CUH92305.1"/>
    <property type="molecule type" value="Genomic_DNA"/>
</dbReference>
<proteinExistence type="predicted"/>
<dbReference type="Pfam" id="PF02195">
    <property type="entry name" value="ParB_N"/>
    <property type="match status" value="1"/>
</dbReference>
<dbReference type="InterPro" id="IPR002156">
    <property type="entry name" value="RNaseH_domain"/>
</dbReference>
<dbReference type="OrthoDB" id="1953640at2"/>
<dbReference type="PROSITE" id="PS50879">
    <property type="entry name" value="RNASE_H_1"/>
    <property type="match status" value="1"/>
</dbReference>
<dbReference type="SUPFAM" id="SSF110849">
    <property type="entry name" value="ParB/Sulfiredoxin"/>
    <property type="match status" value="1"/>
</dbReference>
<evidence type="ECO:0000313" key="2">
    <source>
        <dbReference type="EMBL" id="CUH92305.1"/>
    </source>
</evidence>
<dbReference type="InterPro" id="IPR012337">
    <property type="entry name" value="RNaseH-like_sf"/>
</dbReference>
<dbReference type="InterPro" id="IPR036397">
    <property type="entry name" value="RNaseH_sf"/>
</dbReference>
<dbReference type="GO" id="GO:0004523">
    <property type="term" value="F:RNA-DNA hybrid ribonuclease activity"/>
    <property type="evidence" value="ECO:0007669"/>
    <property type="project" value="InterPro"/>
</dbReference>
<dbReference type="Proteomes" id="UP000196053">
    <property type="component" value="Chromosome I"/>
</dbReference>
<protein>
    <recommendedName>
        <fullName evidence="1">RNase H type-1 domain-containing protein</fullName>
    </recommendedName>
</protein>
<dbReference type="Gene3D" id="3.30.420.10">
    <property type="entry name" value="Ribonuclease H-like superfamily/Ribonuclease H"/>
    <property type="match status" value="1"/>
</dbReference>
<name>A0A0K8J484_9FIRM</name>
<keyword evidence="3" id="KW-1185">Reference proteome</keyword>
<dbReference type="CDD" id="cd06222">
    <property type="entry name" value="RNase_H_like"/>
    <property type="match status" value="1"/>
</dbReference>
<dbReference type="Pfam" id="PF00075">
    <property type="entry name" value="RNase_H"/>
    <property type="match status" value="1"/>
</dbReference>
<organism evidence="2 3">
    <name type="scientific">Herbinix luporum</name>
    <dbReference type="NCBI Taxonomy" id="1679721"/>
    <lineage>
        <taxon>Bacteria</taxon>
        <taxon>Bacillati</taxon>
        <taxon>Bacillota</taxon>
        <taxon>Clostridia</taxon>
        <taxon>Lachnospirales</taxon>
        <taxon>Lachnospiraceae</taxon>
        <taxon>Herbinix</taxon>
    </lineage>
</organism>
<dbReference type="AlphaFoldDB" id="A0A0K8J484"/>